<gene>
    <name evidence="1" type="ORF">ALOHA_HF4000APKG8C21ctg1g36</name>
</gene>
<accession>B3TA39</accession>
<organism evidence="1">
    <name type="scientific">uncultured marine microorganism HF4000_APKG8C21</name>
    <dbReference type="NCBI Taxonomy" id="455553"/>
    <lineage>
        <taxon>unclassified sequences</taxon>
        <taxon>environmental samples</taxon>
    </lineage>
</organism>
<name>B3TA39_9ZZZZ</name>
<protein>
    <submittedName>
        <fullName evidence="1">Uncharacterized protein</fullName>
    </submittedName>
</protein>
<sequence>MLAKAKCTYSSWSSQEKICMKRRAHYDASAPVYCASQPHLPTARAIPHSHSLLLLGLSLPVPLEFVVRGIEMLFPEHRPNHCSRVQKRHGASRSLAPSGSRIAFVISR</sequence>
<dbReference type="AlphaFoldDB" id="B3TA39"/>
<evidence type="ECO:0000313" key="1">
    <source>
        <dbReference type="EMBL" id="ABZ09448.1"/>
    </source>
</evidence>
<dbReference type="EMBL" id="EU016651">
    <property type="protein sequence ID" value="ABZ09448.1"/>
    <property type="molecule type" value="Genomic_DNA"/>
</dbReference>
<reference evidence="1" key="1">
    <citation type="journal article" date="2008" name="ISME J.">
        <title>Genomic patterns of recombination, clonal divergence and environment in marine microbial populations.</title>
        <authorList>
            <person name="Konstantinidis K.T."/>
            <person name="Delong E.F."/>
        </authorList>
    </citation>
    <scope>NUCLEOTIDE SEQUENCE</scope>
</reference>
<proteinExistence type="predicted"/>